<dbReference type="Proteomes" id="UP000829829">
    <property type="component" value="Chromosome 1"/>
</dbReference>
<protein>
    <submittedName>
        <fullName evidence="1">Uncharacterized protein</fullName>
    </submittedName>
</protein>
<dbReference type="AlphaFoldDB" id="A0AAE9GCJ1"/>
<evidence type="ECO:0000313" key="2">
    <source>
        <dbReference type="Proteomes" id="UP000829829"/>
    </source>
</evidence>
<accession>A0AAE9GCJ1</accession>
<sequence length="88" mass="10038">MDRRGRDRSGVNKLRSKGILCITIFSYNLLTEAESPVSEKLERSNNVEYNKTLKYETDLSPKAAPSECGNYHLKSFSNKIALDKTHKM</sequence>
<organism evidence="1 2">
    <name type="scientific">Leptospira noguchii</name>
    <dbReference type="NCBI Taxonomy" id="28182"/>
    <lineage>
        <taxon>Bacteria</taxon>
        <taxon>Pseudomonadati</taxon>
        <taxon>Spirochaetota</taxon>
        <taxon>Spirochaetia</taxon>
        <taxon>Leptospirales</taxon>
        <taxon>Leptospiraceae</taxon>
        <taxon>Leptospira</taxon>
    </lineage>
</organism>
<name>A0AAE9GCJ1_9LEPT</name>
<dbReference type="EMBL" id="CP091957">
    <property type="protein sequence ID" value="UOG55428.1"/>
    <property type="molecule type" value="Genomic_DNA"/>
</dbReference>
<evidence type="ECO:0000313" key="1">
    <source>
        <dbReference type="EMBL" id="UOG55428.1"/>
    </source>
</evidence>
<dbReference type="RefSeq" id="WP_243815175.1">
    <property type="nucleotide sequence ID" value="NZ_CP091957.1"/>
</dbReference>
<reference evidence="1" key="1">
    <citation type="submission" date="2022-02" db="EMBL/GenBank/DDBJ databases">
        <title>The genetically variable rfb locus in Leptospira is a mobile cassette and a molecular signature of serovar identity.</title>
        <authorList>
            <person name="Nieves C."/>
            <person name="Vincent A.T."/>
            <person name="Zarantonelli L."/>
            <person name="Picardeau M."/>
            <person name="Veyrier F.J."/>
            <person name="Buschiazzo A."/>
        </authorList>
    </citation>
    <scope>NUCLEOTIDE SEQUENCE</scope>
    <source>
        <strain evidence="1">IP1512017</strain>
    </source>
</reference>
<gene>
    <name evidence="1" type="ORF">MAL03_10925</name>
</gene>
<proteinExistence type="predicted"/>